<dbReference type="OMA" id="REYHASH"/>
<protein>
    <recommendedName>
        <fullName evidence="4">C3H1-type domain-containing protein</fullName>
    </recommendedName>
</protein>
<sequence>MLQILCFYCFFTTLSLSNLIGVVERRSKKDMLVTTEPSSSNDNGFEEVPDEDPKEEPDESDGNGDDDEEDKMDSGQNDSSQEVEFKGHDEDLELGKSKGVAFEVNVAGCFAHDHVDEMPRLQGKTSDGLSKVQKLEKRLVSLKDNGILSVVNNKGVGAQLGKEASKEARESLVKHDGDATHLNNKFLPSNEKEVASNFLVRNRSGYKLLSNVQVSSEEKNSQSGDNANLRSSSLITPQIQPRSQSSSAEPEDKNKIPATACKIFAKGRCTKRDSCRIAHKKDSVLNTSNMAKDDDEVVESLKGGLRVDAGSRQIAKKSKFSSTESMSSAVVGYPSLCSHFSSERNLLEEHEESQRSGKTSEDHKQLPLTRDDPSLISVDYVGDETKKRNISLEKCSIDASPDVRRALQKSINPRIDDPTISSSSLIPWNSYLEEDYKQSSQVPSLSSNRHVHSNHMSRNKELVSGYGLVQNNIVPNHSLLSSNAGAPSSVYGKHTSFAYGKCGAETSAHQNLNSNPVCFDGHASPGFYNSLNSRSEHFFPSMGMASLQRPFESSRISPSQGSSPMRHYTLFDTGQGIFSSRSTSVPKTLSSLFYSRPEPDNLPSCIATVDRMDYIRYAREYNWEPSVPFQPSLCLPSNLKSSPESQYDPLLDSIELPNVGDRSLQSSSLTEGVVVQNTSQRNADSVGLDQHTESVCLDNSKCNHSPPKDAPSSEATRDFVAEKQTNILVPKDEKPLKHDHAVIASNAKEVRPDRSHGQIDGYKQKKETKAQKVFRVSLVDFVKELVRPYWLEGQVSKDMHNVIVKKAVEKVLSTLQPHQIPSTPQFVDQYLLTSLPKLKKLVEGYVSKYVKSELQRKWDDLDEHNLYVTEEAIASQINYETTSVTL</sequence>
<evidence type="ECO:0000313" key="6">
    <source>
        <dbReference type="Proteomes" id="UP000316621"/>
    </source>
</evidence>
<feature type="region of interest" description="Disordered" evidence="2">
    <location>
        <begin position="212"/>
        <end position="254"/>
    </location>
</feature>
<dbReference type="EMBL" id="CM010715">
    <property type="protein sequence ID" value="RZC46561.1"/>
    <property type="molecule type" value="Genomic_DNA"/>
</dbReference>
<name>A0A4Y7IFT0_PAPSO</name>
<proteinExistence type="predicted"/>
<evidence type="ECO:0000256" key="1">
    <source>
        <dbReference type="PROSITE-ProRule" id="PRU00723"/>
    </source>
</evidence>
<keyword evidence="6" id="KW-1185">Reference proteome</keyword>
<keyword evidence="3" id="KW-0732">Signal</keyword>
<keyword evidence="1" id="KW-0862">Zinc</keyword>
<feature type="compositionally biased region" description="Acidic residues" evidence="2">
    <location>
        <begin position="44"/>
        <end position="71"/>
    </location>
</feature>
<feature type="signal peptide" evidence="3">
    <location>
        <begin position="1"/>
        <end position="17"/>
    </location>
</feature>
<dbReference type="Gramene" id="RZC46561">
    <property type="protein sequence ID" value="RZC46561"/>
    <property type="gene ID" value="C5167_039509"/>
</dbReference>
<dbReference type="InterPro" id="IPR052650">
    <property type="entry name" value="Zinc_finger_CCCH"/>
</dbReference>
<dbReference type="Proteomes" id="UP000316621">
    <property type="component" value="Chromosome 1"/>
</dbReference>
<feature type="zinc finger region" description="C3H1-type" evidence="1">
    <location>
        <begin position="255"/>
        <end position="282"/>
    </location>
</feature>
<evidence type="ECO:0000313" key="5">
    <source>
        <dbReference type="EMBL" id="RZC46561.1"/>
    </source>
</evidence>
<keyword evidence="1" id="KW-0863">Zinc-finger</keyword>
<evidence type="ECO:0000256" key="2">
    <source>
        <dbReference type="SAM" id="MobiDB-lite"/>
    </source>
</evidence>
<dbReference type="InterPro" id="IPR000571">
    <property type="entry name" value="Znf_CCCH"/>
</dbReference>
<evidence type="ECO:0000256" key="3">
    <source>
        <dbReference type="SAM" id="SignalP"/>
    </source>
</evidence>
<feature type="domain" description="C3H1-type" evidence="4">
    <location>
        <begin position="255"/>
        <end position="282"/>
    </location>
</feature>
<feature type="chain" id="PRO_5021478526" description="C3H1-type domain-containing protein" evidence="3">
    <location>
        <begin position="18"/>
        <end position="886"/>
    </location>
</feature>
<dbReference type="GO" id="GO:0008270">
    <property type="term" value="F:zinc ion binding"/>
    <property type="evidence" value="ECO:0007669"/>
    <property type="project" value="UniProtKB-KW"/>
</dbReference>
<feature type="region of interest" description="Disordered" evidence="2">
    <location>
        <begin position="30"/>
        <end position="84"/>
    </location>
</feature>
<keyword evidence="1" id="KW-0479">Metal-binding</keyword>
<organism evidence="5 6">
    <name type="scientific">Papaver somniferum</name>
    <name type="common">Opium poppy</name>
    <dbReference type="NCBI Taxonomy" id="3469"/>
    <lineage>
        <taxon>Eukaryota</taxon>
        <taxon>Viridiplantae</taxon>
        <taxon>Streptophyta</taxon>
        <taxon>Embryophyta</taxon>
        <taxon>Tracheophyta</taxon>
        <taxon>Spermatophyta</taxon>
        <taxon>Magnoliopsida</taxon>
        <taxon>Ranunculales</taxon>
        <taxon>Papaveraceae</taxon>
        <taxon>Papaveroideae</taxon>
        <taxon>Papaver</taxon>
    </lineage>
</organism>
<dbReference type="PANTHER" id="PTHR36886:SF3">
    <property type="entry name" value="PROTEIN FRIGIDA-ESSENTIAL 1"/>
    <property type="match status" value="1"/>
</dbReference>
<accession>A0A4Y7IFT0</accession>
<evidence type="ECO:0000259" key="4">
    <source>
        <dbReference type="PROSITE" id="PS50103"/>
    </source>
</evidence>
<reference evidence="5 6" key="1">
    <citation type="journal article" date="2018" name="Science">
        <title>The opium poppy genome and morphinan production.</title>
        <authorList>
            <person name="Guo L."/>
            <person name="Winzer T."/>
            <person name="Yang X."/>
            <person name="Li Y."/>
            <person name="Ning Z."/>
            <person name="He Z."/>
            <person name="Teodor R."/>
            <person name="Lu Y."/>
            <person name="Bowser T.A."/>
            <person name="Graham I.A."/>
            <person name="Ye K."/>
        </authorList>
    </citation>
    <scope>NUCLEOTIDE SEQUENCE [LARGE SCALE GENOMIC DNA]</scope>
    <source>
        <strain evidence="6">cv. HN1</strain>
        <tissue evidence="5">Leaves</tissue>
    </source>
</reference>
<feature type="compositionally biased region" description="Polar residues" evidence="2">
    <location>
        <begin position="212"/>
        <end position="248"/>
    </location>
</feature>
<dbReference type="PANTHER" id="PTHR36886">
    <property type="entry name" value="PROTEIN FRIGIDA-ESSENTIAL 1"/>
    <property type="match status" value="1"/>
</dbReference>
<gene>
    <name evidence="5" type="ORF">C5167_039509</name>
</gene>
<feature type="region of interest" description="Disordered" evidence="2">
    <location>
        <begin position="346"/>
        <end position="371"/>
    </location>
</feature>
<dbReference type="AlphaFoldDB" id="A0A4Y7IFT0"/>
<dbReference type="PROSITE" id="PS50103">
    <property type="entry name" value="ZF_C3H1"/>
    <property type="match status" value="1"/>
</dbReference>
<dbReference type="STRING" id="3469.A0A4Y7IFT0"/>